<reference evidence="1" key="1">
    <citation type="submission" date="2023-05" db="EMBL/GenBank/DDBJ databases">
        <authorList>
            <person name="Stuckert A."/>
        </authorList>
    </citation>
    <scope>NUCLEOTIDE SEQUENCE</scope>
</reference>
<comment type="caution">
    <text evidence="1">The sequence shown here is derived from an EMBL/GenBank/DDBJ whole genome shotgun (WGS) entry which is preliminary data.</text>
</comment>
<evidence type="ECO:0000313" key="1">
    <source>
        <dbReference type="EMBL" id="CAI9583528.1"/>
    </source>
</evidence>
<name>A0ABN9EFR7_9NEOB</name>
<dbReference type="EMBL" id="CATNWA010015454">
    <property type="protein sequence ID" value="CAI9583528.1"/>
    <property type="molecule type" value="Genomic_DNA"/>
</dbReference>
<sequence length="106" mass="11384">GGCRILLVLATAPVSGIGSAQWCWGSPALWAAVPVLASRVLSAARISLLQSSHHLRLIAGGVFKQWPGLQSVPWCLFPMSPCTWSCRLPTCFPCLTLTLISELCLH</sequence>
<evidence type="ECO:0000313" key="2">
    <source>
        <dbReference type="Proteomes" id="UP001162483"/>
    </source>
</evidence>
<dbReference type="Proteomes" id="UP001162483">
    <property type="component" value="Unassembled WGS sequence"/>
</dbReference>
<keyword evidence="2" id="KW-1185">Reference proteome</keyword>
<feature type="non-terminal residue" evidence="1">
    <location>
        <position position="1"/>
    </location>
</feature>
<gene>
    <name evidence="1" type="ORF">SPARVUS_LOCUS9829469</name>
</gene>
<evidence type="ECO:0008006" key="3">
    <source>
        <dbReference type="Google" id="ProtNLM"/>
    </source>
</evidence>
<proteinExistence type="predicted"/>
<accession>A0ABN9EFR7</accession>
<organism evidence="1 2">
    <name type="scientific">Staurois parvus</name>
    <dbReference type="NCBI Taxonomy" id="386267"/>
    <lineage>
        <taxon>Eukaryota</taxon>
        <taxon>Metazoa</taxon>
        <taxon>Chordata</taxon>
        <taxon>Craniata</taxon>
        <taxon>Vertebrata</taxon>
        <taxon>Euteleostomi</taxon>
        <taxon>Amphibia</taxon>
        <taxon>Batrachia</taxon>
        <taxon>Anura</taxon>
        <taxon>Neobatrachia</taxon>
        <taxon>Ranoidea</taxon>
        <taxon>Ranidae</taxon>
        <taxon>Staurois</taxon>
    </lineage>
</organism>
<protein>
    <recommendedName>
        <fullName evidence="3">Secreted protein</fullName>
    </recommendedName>
</protein>